<reference evidence="1" key="1">
    <citation type="submission" date="2022-10" db="EMBL/GenBank/DDBJ databases">
        <authorList>
            <person name="Chen Y."/>
            <person name="Dougan E. K."/>
            <person name="Chan C."/>
            <person name="Rhodes N."/>
            <person name="Thang M."/>
        </authorList>
    </citation>
    <scope>NUCLEOTIDE SEQUENCE</scope>
</reference>
<dbReference type="EMBL" id="CAMXCT010003491">
    <property type="protein sequence ID" value="CAI4004772.1"/>
    <property type="molecule type" value="Genomic_DNA"/>
</dbReference>
<feature type="non-terminal residue" evidence="1">
    <location>
        <position position="73"/>
    </location>
</feature>
<keyword evidence="3" id="KW-1185">Reference proteome</keyword>
<gene>
    <name evidence="1" type="ORF">C1SCF055_LOCUS30543</name>
</gene>
<dbReference type="AlphaFoldDB" id="A0A9P1D926"/>
<reference evidence="2" key="2">
    <citation type="submission" date="2024-04" db="EMBL/GenBank/DDBJ databases">
        <authorList>
            <person name="Chen Y."/>
            <person name="Shah S."/>
            <person name="Dougan E. K."/>
            <person name="Thang M."/>
            <person name="Chan C."/>
        </authorList>
    </citation>
    <scope>NUCLEOTIDE SEQUENCE [LARGE SCALE GENOMIC DNA]</scope>
</reference>
<evidence type="ECO:0000313" key="3">
    <source>
        <dbReference type="Proteomes" id="UP001152797"/>
    </source>
</evidence>
<feature type="non-terminal residue" evidence="1">
    <location>
        <position position="1"/>
    </location>
</feature>
<dbReference type="EMBL" id="CAMXCT030003491">
    <property type="protein sequence ID" value="CAL4792084.1"/>
    <property type="molecule type" value="Genomic_DNA"/>
</dbReference>
<accession>A0A9P1D926</accession>
<organism evidence="1">
    <name type="scientific">Cladocopium goreaui</name>
    <dbReference type="NCBI Taxonomy" id="2562237"/>
    <lineage>
        <taxon>Eukaryota</taxon>
        <taxon>Sar</taxon>
        <taxon>Alveolata</taxon>
        <taxon>Dinophyceae</taxon>
        <taxon>Suessiales</taxon>
        <taxon>Symbiodiniaceae</taxon>
        <taxon>Cladocopium</taxon>
    </lineage>
</organism>
<sequence length="73" mass="8191">YSRRSVSEMLLVHEQLGQLAMGRRHVAGPMFLDGGSRQTHLCTEDAGGRSLQQLAWMEVLRGRGYRGLPPLQK</sequence>
<protein>
    <submittedName>
        <fullName evidence="1">Uncharacterized protein</fullName>
    </submittedName>
</protein>
<evidence type="ECO:0000313" key="2">
    <source>
        <dbReference type="EMBL" id="CAL1158147.1"/>
    </source>
</evidence>
<evidence type="ECO:0000313" key="1">
    <source>
        <dbReference type="EMBL" id="CAI4004772.1"/>
    </source>
</evidence>
<comment type="caution">
    <text evidence="1">The sequence shown here is derived from an EMBL/GenBank/DDBJ whole genome shotgun (WGS) entry which is preliminary data.</text>
</comment>
<name>A0A9P1D926_9DINO</name>
<proteinExistence type="predicted"/>
<dbReference type="EMBL" id="CAMXCT020003491">
    <property type="protein sequence ID" value="CAL1158147.1"/>
    <property type="molecule type" value="Genomic_DNA"/>
</dbReference>
<dbReference type="Proteomes" id="UP001152797">
    <property type="component" value="Unassembled WGS sequence"/>
</dbReference>